<evidence type="ECO:0000313" key="2">
    <source>
        <dbReference type="EMBL" id="CAH0371871.1"/>
    </source>
</evidence>
<feature type="region of interest" description="Disordered" evidence="1">
    <location>
        <begin position="32"/>
        <end position="51"/>
    </location>
</feature>
<accession>A0A8J2SJD3</accession>
<gene>
    <name evidence="2" type="ORF">PECAL_3P18300</name>
</gene>
<dbReference type="EMBL" id="CAKKNE010000003">
    <property type="protein sequence ID" value="CAH0371871.1"/>
    <property type="molecule type" value="Genomic_DNA"/>
</dbReference>
<protein>
    <submittedName>
        <fullName evidence="2">Uncharacterized protein</fullName>
    </submittedName>
</protein>
<evidence type="ECO:0000256" key="1">
    <source>
        <dbReference type="SAM" id="MobiDB-lite"/>
    </source>
</evidence>
<organism evidence="2 3">
    <name type="scientific">Pelagomonas calceolata</name>
    <dbReference type="NCBI Taxonomy" id="35677"/>
    <lineage>
        <taxon>Eukaryota</taxon>
        <taxon>Sar</taxon>
        <taxon>Stramenopiles</taxon>
        <taxon>Ochrophyta</taxon>
        <taxon>Pelagophyceae</taxon>
        <taxon>Pelagomonadales</taxon>
        <taxon>Pelagomonadaceae</taxon>
        <taxon>Pelagomonas</taxon>
    </lineage>
</organism>
<keyword evidence="3" id="KW-1185">Reference proteome</keyword>
<evidence type="ECO:0000313" key="3">
    <source>
        <dbReference type="Proteomes" id="UP000789595"/>
    </source>
</evidence>
<sequence length="145" mass="15706">CLDTSQLNLGILLDVYFHCNYGDRCAAAPRAESSPELSGQGGLGGTSTTKVGPAWATRQNIIFVVSRVLELHSPQSIDPGSSPSVVPGIMPCWRCSDELVNDSRHIKFLWPRWELFAADRQGDEACANPRSVPWLPGQVLCVGLA</sequence>
<comment type="caution">
    <text evidence="2">The sequence shown here is derived from an EMBL/GenBank/DDBJ whole genome shotgun (WGS) entry which is preliminary data.</text>
</comment>
<feature type="non-terminal residue" evidence="2">
    <location>
        <position position="1"/>
    </location>
</feature>
<reference evidence="2" key="1">
    <citation type="submission" date="2021-11" db="EMBL/GenBank/DDBJ databases">
        <authorList>
            <consortium name="Genoscope - CEA"/>
            <person name="William W."/>
        </authorList>
    </citation>
    <scope>NUCLEOTIDE SEQUENCE</scope>
</reference>
<name>A0A8J2SJD3_9STRA</name>
<proteinExistence type="predicted"/>
<dbReference type="AlphaFoldDB" id="A0A8J2SJD3"/>
<dbReference type="Proteomes" id="UP000789595">
    <property type="component" value="Unassembled WGS sequence"/>
</dbReference>